<dbReference type="InterPro" id="IPR019826">
    <property type="entry name" value="Carboxylesterase_B_AS"/>
</dbReference>
<dbReference type="PROSITE" id="PS00122">
    <property type="entry name" value="CARBOXYLESTERASE_B_1"/>
    <property type="match status" value="2"/>
</dbReference>
<dbReference type="RefSeq" id="XP_018335696.1">
    <property type="nucleotide sequence ID" value="XM_018480194.2"/>
</dbReference>
<evidence type="ECO:0000259" key="6">
    <source>
        <dbReference type="Pfam" id="PF00135"/>
    </source>
</evidence>
<keyword evidence="2" id="KW-0719">Serine esterase</keyword>
<proteinExistence type="inferred from homology"/>
<dbReference type="STRING" id="224129.A0A1W4XHU4"/>
<dbReference type="GO" id="GO:0052689">
    <property type="term" value="F:carboxylic ester hydrolase activity"/>
    <property type="evidence" value="ECO:0007669"/>
    <property type="project" value="UniProtKB-KW"/>
</dbReference>
<evidence type="ECO:0000256" key="1">
    <source>
        <dbReference type="ARBA" id="ARBA00005964"/>
    </source>
</evidence>
<dbReference type="PANTHER" id="PTHR43142">
    <property type="entry name" value="CARBOXYLIC ESTER HYDROLASE"/>
    <property type="match status" value="1"/>
</dbReference>
<feature type="domain" description="Carboxylesterase type B" evidence="6">
    <location>
        <begin position="47"/>
        <end position="568"/>
    </location>
</feature>
<feature type="domain" description="Carboxylesterase type B" evidence="6">
    <location>
        <begin position="587"/>
        <end position="1110"/>
    </location>
</feature>
<dbReference type="FunFam" id="3.40.50.1820:FF:000092">
    <property type="entry name" value="Carboxylic ester hydrolase"/>
    <property type="match status" value="2"/>
</dbReference>
<dbReference type="InterPro" id="IPR002018">
    <property type="entry name" value="CarbesteraseB"/>
</dbReference>
<keyword evidence="7" id="KW-1185">Reference proteome</keyword>
<evidence type="ECO:0000256" key="5">
    <source>
        <dbReference type="ARBA" id="ARBA00023180"/>
    </source>
</evidence>
<gene>
    <name evidence="8" type="primary">LOC108744438</name>
</gene>
<dbReference type="AlphaFoldDB" id="A0A1W4XHU4"/>
<evidence type="ECO:0000256" key="2">
    <source>
        <dbReference type="ARBA" id="ARBA00022487"/>
    </source>
</evidence>
<dbReference type="Proteomes" id="UP000192223">
    <property type="component" value="Unplaced"/>
</dbReference>
<keyword evidence="5" id="KW-0325">Glycoprotein</keyword>
<dbReference type="InParanoid" id="A0A1W4XHU4"/>
<dbReference type="Pfam" id="PF00135">
    <property type="entry name" value="COesterase"/>
    <property type="match status" value="2"/>
</dbReference>
<keyword evidence="4" id="KW-1015">Disulfide bond</keyword>
<evidence type="ECO:0000313" key="7">
    <source>
        <dbReference type="Proteomes" id="UP000192223"/>
    </source>
</evidence>
<sequence>MCVKKNLLFFLSTPLVNNVFRFKPGFTVSGINIRPQSVSTKALMMGEPIVKVKQGKLRGKLTENIRGGSYYSFQGIPYAKPPIGNLRFKDPQPPEPWNDVRDATEEGNNCYSRDMILKSIKGSEDCLFLNVYTNQLSSQTSVHKPVMVWIHGGAFITGSGQKAVYGPDFLLKEDVVLVTINYRIGVLGFANFKDPSLEVSGNAGLKDMVLALKWVKENISAFGGDSNNITIFGESAGGAAVHFLVLSASAKNLFHKAIAQSGSALNPWARGKPTAALFAEVLGIDDWNEKKVFDILRSLPVEELHQAQEKVKDHIKCSEKRPFGPVIEDPSSKNPFLTEEPLHLIRSGNYSNVPFMTGYTSREGMLYAMEYVAAERAIPSPNNTEDLIPYSYNVPKGSEKSKKIAEDLKRFYFGDEDPSVSNMDSTYLLYTDACFYRGIYETIKEQVQNSKSPIYFYRFSFDGKMNLLKKIMHLTQPGASHADELAYLFSNPLFLPDNREYSLEILTIHRLCKLWTSFARSGNPNFKSEDDELKTEWKPVQKDKLHYAELGENITVGVNPDAARMAFWDRIFGIPSKLLIFVYRMEEPTAKVRQGLLRGKKIQNVNGGMYYSFQGIPYAKPPLGDLRFKAPQPADPWEGILDATKEGNICYQRDMVTRKIHGSEDCLFLNVYINELPKNNENSNKPVMVWIHGGGFTCGSGNTDLYGPDYLLSEDVIVVTINYRLGLFGFLSLEDSTFDIPGNAGLKDMVLALKWVQENIAVFGGNPNNVTIFGESSGGWAVNFLLLSPLAKGLFHRAIMQSGCALNTRSLGVKGVKRIADAIGHKDKSEKEILDVLNNASTDEVFQMLQKIDDDYRTDVIRSFGPVIEDPSDPSAFITKIAIELIRSGNFNQVPVMVGYVTREGMLMVARATIRNQEIPMPTDFERYVPYYLNHSRATAKSIETARKIKEFYFGDDEPSNQDVDSLLQLYTDVFFLRGLHVAATEIAKASSFPVFFYRFSVDAGLNWYKNYANIKFPGVAHCDELGYLFTTKLVKKPRHLSIEDITIGRMTKLWTTFARTGNPNPQQPDENILNVKWLPVTGEDDVNFLDIGENITVGKNPEAVRMKFWKDVGYY</sequence>
<organism evidence="7 8">
    <name type="scientific">Agrilus planipennis</name>
    <name type="common">Emerald ash borer</name>
    <name type="synonym">Agrilus marcopoli</name>
    <dbReference type="NCBI Taxonomy" id="224129"/>
    <lineage>
        <taxon>Eukaryota</taxon>
        <taxon>Metazoa</taxon>
        <taxon>Ecdysozoa</taxon>
        <taxon>Arthropoda</taxon>
        <taxon>Hexapoda</taxon>
        <taxon>Insecta</taxon>
        <taxon>Pterygota</taxon>
        <taxon>Neoptera</taxon>
        <taxon>Endopterygota</taxon>
        <taxon>Coleoptera</taxon>
        <taxon>Polyphaga</taxon>
        <taxon>Elateriformia</taxon>
        <taxon>Buprestoidea</taxon>
        <taxon>Buprestidae</taxon>
        <taxon>Agrilinae</taxon>
        <taxon>Agrilus</taxon>
    </lineage>
</organism>
<accession>A0A1W4XHU4</accession>
<keyword evidence="3" id="KW-0378">Hydrolase</keyword>
<evidence type="ECO:0000313" key="8">
    <source>
        <dbReference type="RefSeq" id="XP_018335696.1"/>
    </source>
</evidence>
<dbReference type="PANTHER" id="PTHR43142:SF1">
    <property type="entry name" value="CARBOXYLIC ESTER HYDROLASE"/>
    <property type="match status" value="1"/>
</dbReference>
<dbReference type="SUPFAM" id="SSF53474">
    <property type="entry name" value="alpha/beta-Hydrolases"/>
    <property type="match status" value="2"/>
</dbReference>
<dbReference type="InterPro" id="IPR029058">
    <property type="entry name" value="AB_hydrolase_fold"/>
</dbReference>
<protein>
    <submittedName>
        <fullName evidence="8">Uncharacterized protein LOC108744438</fullName>
    </submittedName>
</protein>
<evidence type="ECO:0000256" key="4">
    <source>
        <dbReference type="ARBA" id="ARBA00023157"/>
    </source>
</evidence>
<evidence type="ECO:0000256" key="3">
    <source>
        <dbReference type="ARBA" id="ARBA00022801"/>
    </source>
</evidence>
<dbReference type="Gene3D" id="3.40.50.1820">
    <property type="entry name" value="alpha/beta hydrolase"/>
    <property type="match status" value="2"/>
</dbReference>
<comment type="similarity">
    <text evidence="1">Belongs to the type-B carboxylesterase/lipase family.</text>
</comment>
<dbReference type="OrthoDB" id="19653at2759"/>
<dbReference type="KEGG" id="apln:108744438"/>
<name>A0A1W4XHU4_AGRPL</name>
<reference evidence="8" key="1">
    <citation type="submission" date="2025-08" db="UniProtKB">
        <authorList>
            <consortium name="RefSeq"/>
        </authorList>
    </citation>
    <scope>IDENTIFICATION</scope>
    <source>
        <tissue evidence="8">Entire body</tissue>
    </source>
</reference>
<dbReference type="GeneID" id="108744438"/>